<dbReference type="EMBL" id="SRPE01000006">
    <property type="protein sequence ID" value="TGN26861.1"/>
    <property type="molecule type" value="Genomic_DNA"/>
</dbReference>
<dbReference type="PANTHER" id="PTHR30250:SF11">
    <property type="entry name" value="O-ANTIGEN TRANSPORTER-RELATED"/>
    <property type="match status" value="1"/>
</dbReference>
<organism evidence="7 8">
    <name type="scientific">Empedobacter tilapiae</name>
    <dbReference type="NCBI Taxonomy" id="2491114"/>
    <lineage>
        <taxon>Bacteria</taxon>
        <taxon>Pseudomonadati</taxon>
        <taxon>Bacteroidota</taxon>
        <taxon>Flavobacteriia</taxon>
        <taxon>Flavobacteriales</taxon>
        <taxon>Weeksellaceae</taxon>
        <taxon>Empedobacter</taxon>
    </lineage>
</organism>
<keyword evidence="5 6" id="KW-0472">Membrane</keyword>
<dbReference type="Proteomes" id="UP000297998">
    <property type="component" value="Unassembled WGS sequence"/>
</dbReference>
<feature type="transmembrane region" description="Helical" evidence="6">
    <location>
        <begin position="47"/>
        <end position="69"/>
    </location>
</feature>
<dbReference type="InterPro" id="IPR050833">
    <property type="entry name" value="Poly_Biosynth_Transport"/>
</dbReference>
<reference evidence="7 8" key="1">
    <citation type="submission" date="2019-03" db="EMBL/GenBank/DDBJ databases">
        <title>Empedobacter tilapiae sp. nov., isolated from an intestine of Nile tilapia Oreochromis niloticus.</title>
        <authorList>
            <person name="Kim Y.-O."/>
            <person name="Yoon J.-H."/>
        </authorList>
    </citation>
    <scope>NUCLEOTIDE SEQUENCE [LARGE SCALE GENOMIC DNA]</scope>
    <source>
        <strain evidence="7 8">MRS2</strain>
    </source>
</reference>
<dbReference type="PANTHER" id="PTHR30250">
    <property type="entry name" value="PST FAMILY PREDICTED COLANIC ACID TRANSPORTER"/>
    <property type="match status" value="1"/>
</dbReference>
<feature type="transmembrane region" description="Helical" evidence="6">
    <location>
        <begin position="173"/>
        <end position="197"/>
    </location>
</feature>
<evidence type="ECO:0000256" key="2">
    <source>
        <dbReference type="ARBA" id="ARBA00022475"/>
    </source>
</evidence>
<feature type="transmembrane region" description="Helical" evidence="6">
    <location>
        <begin position="391"/>
        <end position="409"/>
    </location>
</feature>
<evidence type="ECO:0000256" key="1">
    <source>
        <dbReference type="ARBA" id="ARBA00004651"/>
    </source>
</evidence>
<gene>
    <name evidence="7" type="ORF">E4J94_09405</name>
</gene>
<proteinExistence type="predicted"/>
<name>A0A4Z1C3H0_9FLAO</name>
<comment type="caution">
    <text evidence="7">The sequence shown here is derived from an EMBL/GenBank/DDBJ whole genome shotgun (WGS) entry which is preliminary data.</text>
</comment>
<evidence type="ECO:0000256" key="5">
    <source>
        <dbReference type="ARBA" id="ARBA00023136"/>
    </source>
</evidence>
<dbReference type="Pfam" id="PF01943">
    <property type="entry name" value="Polysacc_synt"/>
    <property type="match status" value="1"/>
</dbReference>
<feature type="transmembrane region" description="Helical" evidence="6">
    <location>
        <begin position="145"/>
        <end position="167"/>
    </location>
</feature>
<evidence type="ECO:0008006" key="9">
    <source>
        <dbReference type="Google" id="ProtNLM"/>
    </source>
</evidence>
<evidence type="ECO:0000313" key="7">
    <source>
        <dbReference type="EMBL" id="TGN26861.1"/>
    </source>
</evidence>
<feature type="transmembrane region" description="Helical" evidence="6">
    <location>
        <begin position="12"/>
        <end position="35"/>
    </location>
</feature>
<feature type="transmembrane region" description="Helical" evidence="6">
    <location>
        <begin position="362"/>
        <end position="385"/>
    </location>
</feature>
<keyword evidence="2" id="KW-1003">Cell membrane</keyword>
<feature type="transmembrane region" description="Helical" evidence="6">
    <location>
        <begin position="293"/>
        <end position="312"/>
    </location>
</feature>
<feature type="transmembrane region" description="Helical" evidence="6">
    <location>
        <begin position="332"/>
        <end position="350"/>
    </location>
</feature>
<feature type="transmembrane region" description="Helical" evidence="6">
    <location>
        <begin position="90"/>
        <end position="114"/>
    </location>
</feature>
<evidence type="ECO:0000256" key="3">
    <source>
        <dbReference type="ARBA" id="ARBA00022692"/>
    </source>
</evidence>
<accession>A0A4Z1C3H0</accession>
<sequence>MVLRVKIPSKITNFFVYGLGQSINLLSPLIVMPYLIKICQEDGLGKIGIAFSICLILNCIVDYSSYLNGTKEIVINKKNLSFLSQKVSDIYTYKTIICILLLCLFFIIILLFPTIKEKKLLVLSLPIILSQLLNPNWLLQGLEQFKLIAILNILSKVIYISCIFLFIKNREDYIWANFFLGISGVLVYFFSFLYINYKFNLKFSIRNIYRGINIIKNDFNICLSEFCLSIYQYFPILIVGYFTGNSTAGIYRVIEQIFSIFRTFIFMFFNFSYPTVCYDIENNLKNGLKTWKLYHSANLVIIFIGCSLVFVFSNYILDFFHVTATDKQELTFILKFAIIVPILLVISQSLRQLMFALNLSSFYTRIIYFSCSLSVILLSLLVYQIGLVGSFISMIIIEIIVVILYLIIIRKKYNKVI</sequence>
<keyword evidence="4 6" id="KW-1133">Transmembrane helix</keyword>
<keyword evidence="3 6" id="KW-0812">Transmembrane</keyword>
<comment type="subcellular location">
    <subcellularLocation>
        <location evidence="1">Cell membrane</location>
        <topology evidence="1">Multi-pass membrane protein</topology>
    </subcellularLocation>
</comment>
<dbReference type="InterPro" id="IPR002797">
    <property type="entry name" value="Polysacc_synth"/>
</dbReference>
<dbReference type="AlphaFoldDB" id="A0A4Z1C3H0"/>
<evidence type="ECO:0000256" key="4">
    <source>
        <dbReference type="ARBA" id="ARBA00022989"/>
    </source>
</evidence>
<feature type="transmembrane region" description="Helical" evidence="6">
    <location>
        <begin position="218"/>
        <end position="243"/>
    </location>
</feature>
<dbReference type="OrthoDB" id="9815702at2"/>
<evidence type="ECO:0000313" key="8">
    <source>
        <dbReference type="Proteomes" id="UP000297998"/>
    </source>
</evidence>
<feature type="transmembrane region" description="Helical" evidence="6">
    <location>
        <begin position="249"/>
        <end position="273"/>
    </location>
</feature>
<protein>
    <recommendedName>
        <fullName evidence="9">Polysaccharide biosynthesis protein C-terminal domain-containing protein</fullName>
    </recommendedName>
</protein>
<dbReference type="GO" id="GO:0005886">
    <property type="term" value="C:plasma membrane"/>
    <property type="evidence" value="ECO:0007669"/>
    <property type="project" value="UniProtKB-SubCell"/>
</dbReference>
<evidence type="ECO:0000256" key="6">
    <source>
        <dbReference type="SAM" id="Phobius"/>
    </source>
</evidence>
<keyword evidence="8" id="KW-1185">Reference proteome</keyword>